<organism evidence="8 9">
    <name type="scientific">Oreochromis aureus</name>
    <name type="common">Israeli tilapia</name>
    <name type="synonym">Chromis aureus</name>
    <dbReference type="NCBI Taxonomy" id="47969"/>
    <lineage>
        <taxon>Eukaryota</taxon>
        <taxon>Metazoa</taxon>
        <taxon>Chordata</taxon>
        <taxon>Craniata</taxon>
        <taxon>Vertebrata</taxon>
        <taxon>Euteleostomi</taxon>
        <taxon>Actinopterygii</taxon>
        <taxon>Neopterygii</taxon>
        <taxon>Teleostei</taxon>
        <taxon>Neoteleostei</taxon>
        <taxon>Acanthomorphata</taxon>
        <taxon>Ovalentaria</taxon>
        <taxon>Cichlomorphae</taxon>
        <taxon>Cichliformes</taxon>
        <taxon>Cichlidae</taxon>
        <taxon>African cichlids</taxon>
        <taxon>Pseudocrenilabrinae</taxon>
        <taxon>Oreochromini</taxon>
        <taxon>Oreochromis</taxon>
    </lineage>
</organism>
<evidence type="ECO:0000256" key="2">
    <source>
        <dbReference type="ARBA" id="ARBA00022692"/>
    </source>
</evidence>
<dbReference type="SMART" id="SM00409">
    <property type="entry name" value="IG"/>
    <property type="match status" value="2"/>
</dbReference>
<dbReference type="RefSeq" id="XP_039469133.1">
    <property type="nucleotide sequence ID" value="XM_039613199.1"/>
</dbReference>
<dbReference type="Ensembl" id="ENSOABT00000076850.1">
    <property type="protein sequence ID" value="ENSOABP00000070476.1"/>
    <property type="gene ID" value="ENSOABG00000027231.1"/>
</dbReference>
<sequence>MAASLQIISLITAAVSFLSVMGNKDRHVNINCYNKPVNQTTFLGASATISCNYTRVKESGIKSFCRDDASSNCKNVIMTIDSNYTRLDRFSLRDDKQQRVYTVIMSALTQQDAGKYQCSIKSDTSTSCLTEIHLYILNWEDIKPHEMVGVTSETATITCNYSKSEEDTEKYLCKGKNPLNCDELIRTTEEDRDVVKDRFYIRDNNTRNYFYVYISDLRRTDSGMYWCGSGKTMTNTEYTKIYLSVTERPTQTKKSVSLHLKRENGNNNGYLGLPIGIGVGVGSLVVIAVVVLILYRCKVLRMSETAAEGSSELRTKSGHNTEGNTGDHQYEEINVRRQQESSLLSVSAVTGPPPDLVYYANVDFQKDTNVNLPADIVHYATVDFQKDGRMLPVTSENGSTPMGQDVINPSADIVQYTTVGFHTDGKTLPDTKKNSSTGTGHSATSNQAPETTLYSTVIRQGEQ</sequence>
<proteinExistence type="predicted"/>
<dbReference type="GO" id="GO:0004888">
    <property type="term" value="F:transmembrane signaling receptor activity"/>
    <property type="evidence" value="ECO:0007669"/>
    <property type="project" value="TreeGrafter"/>
</dbReference>
<dbReference type="Gene3D" id="2.60.40.10">
    <property type="entry name" value="Immunoglobulins"/>
    <property type="match status" value="2"/>
</dbReference>
<keyword evidence="2 5" id="KW-0812">Transmembrane</keyword>
<keyword evidence="9" id="KW-1185">Reference proteome</keyword>
<dbReference type="InterPro" id="IPR013106">
    <property type="entry name" value="Ig_V-set"/>
</dbReference>
<evidence type="ECO:0000256" key="3">
    <source>
        <dbReference type="ARBA" id="ARBA00023136"/>
    </source>
</evidence>
<dbReference type="PANTHER" id="PTHR11860:SF87">
    <property type="entry name" value="CMRF35-LIKE MOLECULE 8"/>
    <property type="match status" value="1"/>
</dbReference>
<evidence type="ECO:0000256" key="5">
    <source>
        <dbReference type="SAM" id="Phobius"/>
    </source>
</evidence>
<reference evidence="8" key="2">
    <citation type="submission" date="2025-08" db="UniProtKB">
        <authorList>
            <consortium name="Ensembl"/>
        </authorList>
    </citation>
    <scope>IDENTIFICATION</scope>
</reference>
<evidence type="ECO:0000256" key="1">
    <source>
        <dbReference type="ARBA" id="ARBA00004370"/>
    </source>
</evidence>
<dbReference type="InterPro" id="IPR013783">
    <property type="entry name" value="Ig-like_fold"/>
</dbReference>
<dbReference type="GO" id="GO:0005886">
    <property type="term" value="C:plasma membrane"/>
    <property type="evidence" value="ECO:0007669"/>
    <property type="project" value="TreeGrafter"/>
</dbReference>
<reference evidence="9" key="1">
    <citation type="submission" date="2020-03" db="EMBL/GenBank/DDBJ databases">
        <title>Evolution of repeat sequences and sex chromosomes of tilapia species revealed by chromosome-level genomes.</title>
        <authorList>
            <person name="Xu L."/>
            <person name="Tao W."/>
            <person name="Wang D."/>
            <person name="Zhou Q."/>
        </authorList>
    </citation>
    <scope>NUCLEOTIDE SEQUENCE [LARGE SCALE GENOMIC DNA]</scope>
    <source>
        <strain evidence="9">Israel</strain>
    </source>
</reference>
<feature type="chain" id="PRO_5044278729" description="Immunoglobulin domain-containing protein" evidence="6">
    <location>
        <begin position="23"/>
        <end position="463"/>
    </location>
</feature>
<keyword evidence="6" id="KW-0732">Signal</keyword>
<comment type="subcellular location">
    <subcellularLocation>
        <location evidence="1">Membrane</location>
    </subcellularLocation>
</comment>
<dbReference type="SUPFAM" id="SSF48726">
    <property type="entry name" value="Immunoglobulin"/>
    <property type="match status" value="2"/>
</dbReference>
<evidence type="ECO:0000259" key="7">
    <source>
        <dbReference type="SMART" id="SM00409"/>
    </source>
</evidence>
<accession>A0AAZ1XQC5</accession>
<evidence type="ECO:0000313" key="9">
    <source>
        <dbReference type="Proteomes" id="UP000472276"/>
    </source>
</evidence>
<dbReference type="CDD" id="cd05716">
    <property type="entry name" value="IgV_pIgR_like"/>
    <property type="match status" value="1"/>
</dbReference>
<feature type="compositionally biased region" description="Polar residues" evidence="4">
    <location>
        <begin position="318"/>
        <end position="327"/>
    </location>
</feature>
<dbReference type="Pfam" id="PF07686">
    <property type="entry name" value="V-set"/>
    <property type="match status" value="2"/>
</dbReference>
<gene>
    <name evidence="8" type="primary">LOC116310583</name>
</gene>
<keyword evidence="5" id="KW-1133">Transmembrane helix</keyword>
<feature type="region of interest" description="Disordered" evidence="4">
    <location>
        <begin position="423"/>
        <end position="463"/>
    </location>
</feature>
<dbReference type="InterPro" id="IPR003599">
    <property type="entry name" value="Ig_sub"/>
</dbReference>
<dbReference type="Proteomes" id="UP000472276">
    <property type="component" value="Unassembled WGS sequence"/>
</dbReference>
<feature type="region of interest" description="Disordered" evidence="4">
    <location>
        <begin position="308"/>
        <end position="328"/>
    </location>
</feature>
<keyword evidence="3 5" id="KW-0472">Membrane</keyword>
<feature type="domain" description="Immunoglobulin" evidence="7">
    <location>
        <begin position="144"/>
        <end position="246"/>
    </location>
</feature>
<evidence type="ECO:0000256" key="4">
    <source>
        <dbReference type="SAM" id="MobiDB-lite"/>
    </source>
</evidence>
<evidence type="ECO:0000256" key="6">
    <source>
        <dbReference type="SAM" id="SignalP"/>
    </source>
</evidence>
<dbReference type="PANTHER" id="PTHR11860">
    <property type="entry name" value="POLYMERIC-IMMUNOGLOBULIN RECEPTOR"/>
    <property type="match status" value="1"/>
</dbReference>
<dbReference type="InterPro" id="IPR036179">
    <property type="entry name" value="Ig-like_dom_sf"/>
</dbReference>
<feature type="compositionally biased region" description="Polar residues" evidence="4">
    <location>
        <begin position="434"/>
        <end position="463"/>
    </location>
</feature>
<feature type="signal peptide" evidence="6">
    <location>
        <begin position="1"/>
        <end position="22"/>
    </location>
</feature>
<dbReference type="AlphaFoldDB" id="A0AAZ1XQC5"/>
<reference evidence="8" key="3">
    <citation type="submission" date="2025-09" db="UniProtKB">
        <authorList>
            <consortium name="Ensembl"/>
        </authorList>
    </citation>
    <scope>IDENTIFICATION</scope>
</reference>
<protein>
    <recommendedName>
        <fullName evidence="7">Immunoglobulin domain-containing protein</fullName>
    </recommendedName>
</protein>
<evidence type="ECO:0000313" key="8">
    <source>
        <dbReference type="Ensembl" id="ENSOABP00000070476.1"/>
    </source>
</evidence>
<name>A0AAZ1XQC5_OREAU</name>
<dbReference type="KEGG" id="oau:116310583"/>
<feature type="domain" description="Immunoglobulin" evidence="7">
    <location>
        <begin position="36"/>
        <end position="135"/>
    </location>
</feature>
<dbReference type="GeneID" id="116310583"/>
<dbReference type="InterPro" id="IPR050671">
    <property type="entry name" value="CD300_family_receptors"/>
</dbReference>
<feature type="transmembrane region" description="Helical" evidence="5">
    <location>
        <begin position="270"/>
        <end position="295"/>
    </location>
</feature>
<feature type="compositionally biased region" description="Basic and acidic residues" evidence="4">
    <location>
        <begin position="423"/>
        <end position="433"/>
    </location>
</feature>